<keyword evidence="2" id="KW-1185">Reference proteome</keyword>
<evidence type="ECO:0000313" key="2">
    <source>
        <dbReference type="Proteomes" id="UP000822688"/>
    </source>
</evidence>
<reference evidence="1 2" key="1">
    <citation type="submission" date="2020-06" db="EMBL/GenBank/DDBJ databases">
        <title>WGS assembly of Ceratodon purpureus strain R40.</title>
        <authorList>
            <person name="Carey S.B."/>
            <person name="Jenkins J."/>
            <person name="Shu S."/>
            <person name="Lovell J.T."/>
            <person name="Sreedasyam A."/>
            <person name="Maumus F."/>
            <person name="Tiley G.P."/>
            <person name="Fernandez-Pozo N."/>
            <person name="Barry K."/>
            <person name="Chen C."/>
            <person name="Wang M."/>
            <person name="Lipzen A."/>
            <person name="Daum C."/>
            <person name="Saski C.A."/>
            <person name="Payton A.C."/>
            <person name="Mcbreen J.C."/>
            <person name="Conrad R.E."/>
            <person name="Kollar L.M."/>
            <person name="Olsson S."/>
            <person name="Huttunen S."/>
            <person name="Landis J.B."/>
            <person name="Wickett N.J."/>
            <person name="Johnson M.G."/>
            <person name="Rensing S.A."/>
            <person name="Grimwood J."/>
            <person name="Schmutz J."/>
            <person name="Mcdaniel S.F."/>
        </authorList>
    </citation>
    <scope>NUCLEOTIDE SEQUENCE [LARGE SCALE GENOMIC DNA]</scope>
    <source>
        <strain evidence="1 2">R40</strain>
    </source>
</reference>
<accession>A0A8T0HHT8</accession>
<proteinExistence type="predicted"/>
<comment type="caution">
    <text evidence="1">The sequence shown here is derived from an EMBL/GenBank/DDBJ whole genome shotgun (WGS) entry which is preliminary data.</text>
</comment>
<name>A0A8T0HHT8_CERPU</name>
<sequence length="157" mass="16948">MASSMQAIGCSSSFANGSTLIGVRGSPSLCRCARNLSPRSSLSAQGEDEASSVDYEDVSAQWLSADFLDLRLRSSGLMCNEAIQALRNHFQKKDEKQTATAANITSIKKSAAPSTSQTLKTRPVSNVIVLDDAFFSQMYNSNSSYTTKCSFLDESFC</sequence>
<gene>
    <name evidence="1" type="ORF">KC19_6G135100</name>
</gene>
<dbReference type="EMBL" id="CM026427">
    <property type="protein sequence ID" value="KAG0570044.1"/>
    <property type="molecule type" value="Genomic_DNA"/>
</dbReference>
<dbReference type="AlphaFoldDB" id="A0A8T0HHT8"/>
<protein>
    <submittedName>
        <fullName evidence="1">Uncharacterized protein</fullName>
    </submittedName>
</protein>
<dbReference type="Proteomes" id="UP000822688">
    <property type="component" value="Chromosome 6"/>
</dbReference>
<organism evidence="1 2">
    <name type="scientific">Ceratodon purpureus</name>
    <name type="common">Fire moss</name>
    <name type="synonym">Dicranum purpureum</name>
    <dbReference type="NCBI Taxonomy" id="3225"/>
    <lineage>
        <taxon>Eukaryota</taxon>
        <taxon>Viridiplantae</taxon>
        <taxon>Streptophyta</taxon>
        <taxon>Embryophyta</taxon>
        <taxon>Bryophyta</taxon>
        <taxon>Bryophytina</taxon>
        <taxon>Bryopsida</taxon>
        <taxon>Dicranidae</taxon>
        <taxon>Pseudoditrichales</taxon>
        <taxon>Ditrichaceae</taxon>
        <taxon>Ceratodon</taxon>
    </lineage>
</organism>
<evidence type="ECO:0000313" key="1">
    <source>
        <dbReference type="EMBL" id="KAG0570044.1"/>
    </source>
</evidence>